<reference evidence="4" key="1">
    <citation type="submission" date="2016-11" db="UniProtKB">
        <authorList>
            <consortium name="WormBaseParasite"/>
        </authorList>
    </citation>
    <scope>IDENTIFICATION</scope>
</reference>
<feature type="domain" description="Death" evidence="2">
    <location>
        <begin position="371"/>
        <end position="455"/>
    </location>
</feature>
<evidence type="ECO:0000313" key="4">
    <source>
        <dbReference type="WBParaSite" id="maker-uti_cns_0017840-snap-gene-0.3-mRNA-1"/>
    </source>
</evidence>
<dbReference type="Gene3D" id="1.10.533.10">
    <property type="entry name" value="Death Domain, Fas"/>
    <property type="match status" value="1"/>
</dbReference>
<dbReference type="PROSITE" id="PS50017">
    <property type="entry name" value="DEATH_DOMAIN"/>
    <property type="match status" value="1"/>
</dbReference>
<evidence type="ECO:0000313" key="3">
    <source>
        <dbReference type="Proteomes" id="UP000095280"/>
    </source>
</evidence>
<evidence type="ECO:0000256" key="1">
    <source>
        <dbReference type="SAM" id="MobiDB-lite"/>
    </source>
</evidence>
<organism evidence="3 4">
    <name type="scientific">Macrostomum lignano</name>
    <dbReference type="NCBI Taxonomy" id="282301"/>
    <lineage>
        <taxon>Eukaryota</taxon>
        <taxon>Metazoa</taxon>
        <taxon>Spiralia</taxon>
        <taxon>Lophotrochozoa</taxon>
        <taxon>Platyhelminthes</taxon>
        <taxon>Rhabditophora</taxon>
        <taxon>Macrostomorpha</taxon>
        <taxon>Macrostomida</taxon>
        <taxon>Macrostomidae</taxon>
        <taxon>Macrostomum</taxon>
    </lineage>
</organism>
<dbReference type="Proteomes" id="UP000095280">
    <property type="component" value="Unplaced"/>
</dbReference>
<dbReference type="AlphaFoldDB" id="A0A1I8IXA0"/>
<dbReference type="SUPFAM" id="SSF47986">
    <property type="entry name" value="DEATH domain"/>
    <property type="match status" value="1"/>
</dbReference>
<dbReference type="InterPro" id="IPR011029">
    <property type="entry name" value="DEATH-like_dom_sf"/>
</dbReference>
<protein>
    <submittedName>
        <fullName evidence="4">Death domain-containing protein</fullName>
    </submittedName>
</protein>
<dbReference type="GO" id="GO:0007165">
    <property type="term" value="P:signal transduction"/>
    <property type="evidence" value="ECO:0007669"/>
    <property type="project" value="InterPro"/>
</dbReference>
<dbReference type="PANTHER" id="PTHR28336:SF3">
    <property type="entry name" value="CHROMOSOME 11 C6ORF62 HOMOLOG"/>
    <property type="match status" value="1"/>
</dbReference>
<dbReference type="WBParaSite" id="maker-uti_cns_0017840-snap-gene-0.3-mRNA-1">
    <property type="protein sequence ID" value="maker-uti_cns_0017840-snap-gene-0.3-mRNA-1"/>
    <property type="gene ID" value="maker-uti_cns_0017840-snap-gene-0.3"/>
</dbReference>
<accession>A0A1I8IXA0</accession>
<keyword evidence="3" id="KW-1185">Reference proteome</keyword>
<evidence type="ECO:0000259" key="2">
    <source>
        <dbReference type="PROSITE" id="PS50017"/>
    </source>
</evidence>
<name>A0A1I8IXA0_9PLAT</name>
<feature type="region of interest" description="Disordered" evidence="1">
    <location>
        <begin position="30"/>
        <end position="54"/>
    </location>
</feature>
<dbReference type="Pfam" id="PF00531">
    <property type="entry name" value="Death"/>
    <property type="match status" value="1"/>
</dbReference>
<proteinExistence type="predicted"/>
<dbReference type="InterPro" id="IPR000488">
    <property type="entry name" value="Death_dom"/>
</dbReference>
<sequence length="467" mass="52423">WPLKPAIFSFPLPLNGHGAAGPSGLAVTATEDSAGRGLTNGKRRPGTAADPRDAQLTPTLTYRPMTGKLPAMARRGVDSALKCTEEFLILVGREGARRSTWKLLTDVKLQEESGKDIVSFRTSVLCDRRFIAFRILSDFNLDMIARICETIERSLEEKSVCFVIRQRPEKLTEVSRPRVCRAESQCAEQEHPYLLMHQAVVSLTMTSKLDRTLRQMHDCGYSYEPSMHGTTEEIKARERQAFRLRFRGNIDSEEEGDKGDTGASEFVMLFNSQMRTRLLLNVVEKDRFAQRALDQYRGFLEIFTDVVVVKPGQQLGPKRTGGCGGSGSSVLMTEEVNVARLLVSIPKTPDELRVKSAVTSPFSVRAKDAVSAEYLKDLASLVADRWEQLAEKLDVSKKRCSVIKRNNDCSQKMAYDMLITWVKGLPVLKDKVQILSRALHCSGHPQLAANLRQLDNEHRQRQANREI</sequence>
<dbReference type="PANTHER" id="PTHR28336">
    <property type="entry name" value="BA1-643"/>
    <property type="match status" value="1"/>
</dbReference>